<reference evidence="1 2" key="1">
    <citation type="submission" date="2022-03" db="EMBL/GenBank/DDBJ databases">
        <authorList>
            <person name="Jo J.-H."/>
            <person name="Im W.-T."/>
        </authorList>
    </citation>
    <scope>NUCLEOTIDE SEQUENCE [LARGE SCALE GENOMIC DNA]</scope>
    <source>
        <strain evidence="1 2">MA9</strain>
    </source>
</reference>
<organism evidence="1 2">
    <name type="scientific">Solibacillus palustris</name>
    <dbReference type="NCBI Taxonomy" id="2908203"/>
    <lineage>
        <taxon>Bacteria</taxon>
        <taxon>Bacillati</taxon>
        <taxon>Bacillota</taxon>
        <taxon>Bacilli</taxon>
        <taxon>Bacillales</taxon>
        <taxon>Caryophanaceae</taxon>
        <taxon>Solibacillus</taxon>
    </lineage>
</organism>
<accession>A0ABS9U9N4</accession>
<protein>
    <submittedName>
        <fullName evidence="1">Geranylgeranyl pyrophosphate synthase</fullName>
    </submittedName>
</protein>
<name>A0ABS9U9N4_9BACL</name>
<gene>
    <name evidence="1" type="ORF">LZ480_04005</name>
</gene>
<dbReference type="RefSeq" id="WP_241368088.1">
    <property type="nucleotide sequence ID" value="NZ_JAKZFC010000001.1"/>
</dbReference>
<dbReference type="EMBL" id="JAKZFC010000001">
    <property type="protein sequence ID" value="MCH7321046.1"/>
    <property type="molecule type" value="Genomic_DNA"/>
</dbReference>
<keyword evidence="2" id="KW-1185">Reference proteome</keyword>
<comment type="caution">
    <text evidence="1">The sequence shown here is derived from an EMBL/GenBank/DDBJ whole genome shotgun (WGS) entry which is preliminary data.</text>
</comment>
<evidence type="ECO:0000313" key="1">
    <source>
        <dbReference type="EMBL" id="MCH7321046.1"/>
    </source>
</evidence>
<proteinExistence type="predicted"/>
<sequence length="108" mass="12398">MNNQIQLIVPEWFVLDELHIIETVVGEASSEIGLVIAGENFDSMKQCCPTVRLYMIRLIGEQYELMKELDAFQFQSVEDAKAFSEKLPQLNAIDLIMLMNNQEPMFAQ</sequence>
<dbReference type="Proteomes" id="UP001316087">
    <property type="component" value="Unassembled WGS sequence"/>
</dbReference>
<evidence type="ECO:0000313" key="2">
    <source>
        <dbReference type="Proteomes" id="UP001316087"/>
    </source>
</evidence>